<comment type="subcellular location">
    <subcellularLocation>
        <location evidence="1">Nucleus</location>
    </subcellularLocation>
</comment>
<dbReference type="STRING" id="576137.A0A1L7WTP1"/>
<dbReference type="PANTHER" id="PTHR37534">
    <property type="entry name" value="TRANSCRIPTIONAL ACTIVATOR PROTEIN UGA3"/>
    <property type="match status" value="1"/>
</dbReference>
<keyword evidence="4" id="KW-1185">Reference proteome</keyword>
<dbReference type="Pfam" id="PF11951">
    <property type="entry name" value="Fungal_trans_2"/>
    <property type="match status" value="1"/>
</dbReference>
<dbReference type="GO" id="GO:0005634">
    <property type="term" value="C:nucleus"/>
    <property type="evidence" value="ECO:0007669"/>
    <property type="project" value="UniProtKB-SubCell"/>
</dbReference>
<sequence>MPPAHEIHTPIRGPDGYDVRHRPGVEAAPGSTTCSQDQNGLPLLCSGCVRNGLLCSLTIDDSGIDNQKSFTTTKHPRVKREEHKSIRARVRPATLSSALKSSILDRWKDDGLSGVLFEHYSCKTADQICGVTGPGNPFITYILPLAHADSLVMHGVLALSGVHLIHRTENGSFKSATWTHYGLAIRGLKEALTKIDKKVLDEAEAAQMLAATLLLCHVEAVSGNTNGAICHHLRASRQFAQKVLESSSTRLCDDFRTFLLELYAYLVLVGNITNNLGPLDREIPFDDFLFSLESLGNAESFGPMLGCAHGLFQLIPRVCQLGFECQWKQREGISSSSAAFEYTLLEAKIEKWQPPAERYDAAEVPSELLAAGQIYQYALLGFLHTIYYGPDVTNPELLSKVDVLIQRLFHVMSEDRWRNFDQPTRTPAIATTLLWPYIILGSCMRDPEHQIRIRSLLSRSPFEMTIVQRVLQLLEWLWADSSEYAYGPHGLEIMMRKHNMNICMA</sequence>
<evidence type="ECO:0000313" key="4">
    <source>
        <dbReference type="Proteomes" id="UP000184330"/>
    </source>
</evidence>
<gene>
    <name evidence="3" type="ORF">PAC_06001</name>
</gene>
<dbReference type="AlphaFoldDB" id="A0A1L7WTP1"/>
<evidence type="ECO:0000313" key="3">
    <source>
        <dbReference type="EMBL" id="CZR56113.1"/>
    </source>
</evidence>
<accession>A0A1L7WTP1</accession>
<keyword evidence="2" id="KW-0539">Nucleus</keyword>
<dbReference type="EMBL" id="FJOG01000007">
    <property type="protein sequence ID" value="CZR56113.1"/>
    <property type="molecule type" value="Genomic_DNA"/>
</dbReference>
<protein>
    <submittedName>
        <fullName evidence="3">Uncharacterized protein</fullName>
    </submittedName>
</protein>
<organism evidence="3 4">
    <name type="scientific">Phialocephala subalpina</name>
    <dbReference type="NCBI Taxonomy" id="576137"/>
    <lineage>
        <taxon>Eukaryota</taxon>
        <taxon>Fungi</taxon>
        <taxon>Dikarya</taxon>
        <taxon>Ascomycota</taxon>
        <taxon>Pezizomycotina</taxon>
        <taxon>Leotiomycetes</taxon>
        <taxon>Helotiales</taxon>
        <taxon>Mollisiaceae</taxon>
        <taxon>Phialocephala</taxon>
        <taxon>Phialocephala fortinii species complex</taxon>
    </lineage>
</organism>
<proteinExistence type="predicted"/>
<name>A0A1L7WTP1_9HELO</name>
<dbReference type="PANTHER" id="PTHR37534:SF46">
    <property type="entry name" value="ZN(II)2CYS6 TRANSCRIPTION FACTOR (EUROFUNG)"/>
    <property type="match status" value="1"/>
</dbReference>
<evidence type="ECO:0000256" key="2">
    <source>
        <dbReference type="ARBA" id="ARBA00023242"/>
    </source>
</evidence>
<dbReference type="InterPro" id="IPR021858">
    <property type="entry name" value="Fun_TF"/>
</dbReference>
<dbReference type="Proteomes" id="UP000184330">
    <property type="component" value="Unassembled WGS sequence"/>
</dbReference>
<evidence type="ECO:0000256" key="1">
    <source>
        <dbReference type="ARBA" id="ARBA00004123"/>
    </source>
</evidence>
<reference evidence="3 4" key="1">
    <citation type="submission" date="2016-03" db="EMBL/GenBank/DDBJ databases">
        <authorList>
            <person name="Ploux O."/>
        </authorList>
    </citation>
    <scope>NUCLEOTIDE SEQUENCE [LARGE SCALE GENOMIC DNA]</scope>
    <source>
        <strain evidence="3 4">UAMH 11012</strain>
    </source>
</reference>
<dbReference type="OrthoDB" id="1919336at2759"/>